<dbReference type="SUPFAM" id="SSF103088">
    <property type="entry name" value="OmpA-like"/>
    <property type="match status" value="1"/>
</dbReference>
<dbReference type="SUPFAM" id="SSF53850">
    <property type="entry name" value="Periplasmic binding protein-like II"/>
    <property type="match status" value="1"/>
</dbReference>
<dbReference type="InterPro" id="IPR036737">
    <property type="entry name" value="OmpA-like_sf"/>
</dbReference>
<dbReference type="PROSITE" id="PS51123">
    <property type="entry name" value="OMPA_2"/>
    <property type="match status" value="1"/>
</dbReference>
<sequence>MKIARAAIVAALALFGMVAIAAAQDVRLSSRDGGIEITGTLLGYDGQFYRVETIYGELTVDGTGVLCDGPGCPNLEDFVAEIEISGAPTMGRLLLPALVQGFARRAGYSLDQDGSQRGSVTYHLSDQQTDRKAARFKIHLSSSDEGFADLLVNQADIVMSRREVRDQEAARARAMGLGDLQATGQSIVIALDALVPVVAEDNPLGAISVPDLARVFSGEIDNWSALGGPDAPITPHVGNSDAGASQALVDLLLSPVRADLAPAAVTHASAQAVIEAIASDPFGIGLVSRATNGTNGGTRQLDLSGSCGFVLKATRRSVKSEDYPLTAPMFLYRPMRRLPQVGREFMEYIQGPAAQLVIRRTGLIDLAAEEVGIEMQGIRLANAIARAGEEIGLETLQDMIATLSPLRRLTTTFRYNAGSTRMDAQSRTNLSQLAKALEVGTYDGRHITLVGFTDGQGAPDVNRAMALRRAKRARQAIWDQAMTANPNRVTIDVQSFGEAMPMACDDSAWGRRINRRVEVWVR</sequence>
<evidence type="ECO:0000256" key="1">
    <source>
        <dbReference type="ARBA" id="ARBA00022729"/>
    </source>
</evidence>
<evidence type="ECO:0000256" key="2">
    <source>
        <dbReference type="PROSITE-ProRule" id="PRU00473"/>
    </source>
</evidence>
<name>A0A7C9L7P5_9RHOB</name>
<dbReference type="CDD" id="cd07185">
    <property type="entry name" value="OmpA_C-like"/>
    <property type="match status" value="1"/>
</dbReference>
<dbReference type="Gene3D" id="3.30.1330.60">
    <property type="entry name" value="OmpA-like domain"/>
    <property type="match status" value="1"/>
</dbReference>
<keyword evidence="1 3" id="KW-0732">Signal</keyword>
<dbReference type="InterPro" id="IPR024370">
    <property type="entry name" value="PBP_domain"/>
</dbReference>
<evidence type="ECO:0000256" key="3">
    <source>
        <dbReference type="SAM" id="SignalP"/>
    </source>
</evidence>
<dbReference type="Gene3D" id="3.40.190.10">
    <property type="entry name" value="Periplasmic binding protein-like II"/>
    <property type="match status" value="2"/>
</dbReference>
<dbReference type="InterPro" id="IPR050811">
    <property type="entry name" value="Phosphate_ABC_transporter"/>
</dbReference>
<protein>
    <submittedName>
        <fullName evidence="5">Cell envelope biogenesis protein OmpA</fullName>
    </submittedName>
</protein>
<dbReference type="Proteomes" id="UP000483078">
    <property type="component" value="Unassembled WGS sequence"/>
</dbReference>
<comment type="caution">
    <text evidence="5">The sequence shown here is derived from an EMBL/GenBank/DDBJ whole genome shotgun (WGS) entry which is preliminary data.</text>
</comment>
<reference evidence="5 6" key="1">
    <citation type="submission" date="2019-06" db="EMBL/GenBank/DDBJ databases">
        <title>Enrichment of Autotrophic Halophilic Microorganisms from Red Sea Brine Pool Using Microbial Electrosynthesis System.</title>
        <authorList>
            <person name="Alqahtani M.F."/>
            <person name="Bajracharya S."/>
            <person name="Katuri K.P."/>
            <person name="Ali M."/>
            <person name="Saikaly P.E."/>
        </authorList>
    </citation>
    <scope>NUCLEOTIDE SEQUENCE [LARGE SCALE GENOMIC DNA]</scope>
    <source>
        <strain evidence="5">MES6</strain>
    </source>
</reference>
<dbReference type="Pfam" id="PF12849">
    <property type="entry name" value="PBP_like_2"/>
    <property type="match status" value="1"/>
</dbReference>
<feature type="chain" id="PRO_5028972131" evidence="3">
    <location>
        <begin position="22"/>
        <end position="522"/>
    </location>
</feature>
<evidence type="ECO:0000313" key="5">
    <source>
        <dbReference type="EMBL" id="MTJ04673.1"/>
    </source>
</evidence>
<dbReference type="EMBL" id="VENJ01000010">
    <property type="protein sequence ID" value="MTJ04673.1"/>
    <property type="molecule type" value="Genomic_DNA"/>
</dbReference>
<dbReference type="InterPro" id="IPR006665">
    <property type="entry name" value="OmpA-like"/>
</dbReference>
<dbReference type="AlphaFoldDB" id="A0A7C9L7P5"/>
<keyword evidence="2" id="KW-0472">Membrane</keyword>
<evidence type="ECO:0000259" key="4">
    <source>
        <dbReference type="PROSITE" id="PS51123"/>
    </source>
</evidence>
<feature type="signal peptide" evidence="3">
    <location>
        <begin position="1"/>
        <end position="21"/>
    </location>
</feature>
<feature type="domain" description="OmpA-like" evidence="4">
    <location>
        <begin position="402"/>
        <end position="522"/>
    </location>
</feature>
<dbReference type="RefSeq" id="WP_273249371.1">
    <property type="nucleotide sequence ID" value="NZ_VENJ01000010.1"/>
</dbReference>
<evidence type="ECO:0000313" key="6">
    <source>
        <dbReference type="Proteomes" id="UP000483078"/>
    </source>
</evidence>
<gene>
    <name evidence="5" type="ORF">FH759_08285</name>
</gene>
<organism evidence="5 6">
    <name type="scientific">Sediminimonas qiaohouensis</name>
    <dbReference type="NCBI Taxonomy" id="552061"/>
    <lineage>
        <taxon>Bacteria</taxon>
        <taxon>Pseudomonadati</taxon>
        <taxon>Pseudomonadota</taxon>
        <taxon>Alphaproteobacteria</taxon>
        <taxon>Rhodobacterales</taxon>
        <taxon>Roseobacteraceae</taxon>
        <taxon>Sediminimonas</taxon>
    </lineage>
</organism>
<dbReference type="PANTHER" id="PTHR30570">
    <property type="entry name" value="PERIPLASMIC PHOSPHATE BINDING COMPONENT OF PHOSPHATE ABC TRANSPORTER"/>
    <property type="match status" value="1"/>
</dbReference>
<accession>A0A7C9L7P5</accession>
<dbReference type="PANTHER" id="PTHR30570:SF1">
    <property type="entry name" value="PHOSPHATE-BINDING PROTEIN PSTS"/>
    <property type="match status" value="1"/>
</dbReference>
<dbReference type="Pfam" id="PF00691">
    <property type="entry name" value="OmpA"/>
    <property type="match status" value="1"/>
</dbReference>
<dbReference type="GO" id="GO:0016020">
    <property type="term" value="C:membrane"/>
    <property type="evidence" value="ECO:0007669"/>
    <property type="project" value="UniProtKB-UniRule"/>
</dbReference>
<proteinExistence type="predicted"/>